<evidence type="ECO:0000313" key="3">
    <source>
        <dbReference type="Proteomes" id="UP000014227"/>
    </source>
</evidence>
<dbReference type="eggNOG" id="COG1225">
    <property type="taxonomic scope" value="Bacteria"/>
</dbReference>
<reference evidence="3" key="1">
    <citation type="submission" date="2013-03" db="EMBL/GenBank/DDBJ databases">
        <title>Genome sequence of Chthonomonas calidirosea, the first sequenced genome from the Armatimonadetes phylum (formally candidate division OP10).</title>
        <authorList>
            <person name="Lee K.C.Y."/>
            <person name="Morgan X.C."/>
            <person name="Dunfield P.F."/>
            <person name="Tamas I."/>
            <person name="Houghton K.M."/>
            <person name="Vyssotski M."/>
            <person name="Ryan J.L.J."/>
            <person name="Lagutin K."/>
            <person name="McDonald I.R."/>
            <person name="Stott M.B."/>
        </authorList>
    </citation>
    <scope>NUCLEOTIDE SEQUENCE [LARGE SCALE GENOMIC DNA]</scope>
    <source>
        <strain evidence="3">DSM 23976 / ICMP 18418 / T49</strain>
    </source>
</reference>
<sequence length="80" mass="9121">MLLLIDGGEKLQPILDFRKRHKLTFPILDDADNKVDDAYLIEAIPTNVVIDKEGIVRYWAEGFDPNALKSALKQLNIELK</sequence>
<evidence type="ECO:0000313" key="2">
    <source>
        <dbReference type="EMBL" id="CCW35542.1"/>
    </source>
</evidence>
<keyword evidence="3" id="KW-1185">Reference proteome</keyword>
<gene>
    <name evidence="2" type="ORF">CCALI_01729</name>
</gene>
<dbReference type="EMBL" id="HF951689">
    <property type="protein sequence ID" value="CCW35542.1"/>
    <property type="molecule type" value="Genomic_DNA"/>
</dbReference>
<dbReference type="PATRIC" id="fig|1303518.3.peg.1784"/>
<dbReference type="HOGENOM" id="CLU_2583365_0_0_0"/>
<dbReference type="SUPFAM" id="SSF52833">
    <property type="entry name" value="Thioredoxin-like"/>
    <property type="match status" value="1"/>
</dbReference>
<dbReference type="Proteomes" id="UP000014227">
    <property type="component" value="Chromosome I"/>
</dbReference>
<dbReference type="GO" id="GO:0016209">
    <property type="term" value="F:antioxidant activity"/>
    <property type="evidence" value="ECO:0007669"/>
    <property type="project" value="InterPro"/>
</dbReference>
<dbReference type="STRING" id="454171.CP488_02363"/>
<dbReference type="InterPro" id="IPR000866">
    <property type="entry name" value="AhpC/TSA"/>
</dbReference>
<organism evidence="2 3">
    <name type="scientific">Chthonomonas calidirosea (strain DSM 23976 / ICMP 18418 / T49)</name>
    <dbReference type="NCBI Taxonomy" id="1303518"/>
    <lineage>
        <taxon>Bacteria</taxon>
        <taxon>Bacillati</taxon>
        <taxon>Armatimonadota</taxon>
        <taxon>Chthonomonadia</taxon>
        <taxon>Chthonomonadales</taxon>
        <taxon>Chthonomonadaceae</taxon>
        <taxon>Chthonomonas</taxon>
    </lineage>
</organism>
<dbReference type="InterPro" id="IPR036249">
    <property type="entry name" value="Thioredoxin-like_sf"/>
</dbReference>
<dbReference type="GO" id="GO:0016491">
    <property type="term" value="F:oxidoreductase activity"/>
    <property type="evidence" value="ECO:0007669"/>
    <property type="project" value="InterPro"/>
</dbReference>
<accession>S0EVS5</accession>
<dbReference type="Gene3D" id="3.40.30.10">
    <property type="entry name" value="Glutaredoxin"/>
    <property type="match status" value="1"/>
</dbReference>
<evidence type="ECO:0000259" key="1">
    <source>
        <dbReference type="Pfam" id="PF00578"/>
    </source>
</evidence>
<feature type="domain" description="Alkyl hydroperoxide reductase subunit C/ Thiol specific antioxidant" evidence="1">
    <location>
        <begin position="15"/>
        <end position="58"/>
    </location>
</feature>
<dbReference type="InParanoid" id="S0EVS5"/>
<dbReference type="KEGG" id="ccz:CCALI_01729"/>
<dbReference type="Pfam" id="PF00578">
    <property type="entry name" value="AhpC-TSA"/>
    <property type="match status" value="1"/>
</dbReference>
<dbReference type="AlphaFoldDB" id="S0EVS5"/>
<protein>
    <submittedName>
        <fullName evidence="2">Peroxiredoxin</fullName>
    </submittedName>
</protein>
<name>S0EVS5_CHTCT</name>
<proteinExistence type="predicted"/>